<keyword evidence="3 7" id="KW-0378">Hydrolase</keyword>
<comment type="caution">
    <text evidence="7">The sequence shown here is derived from an EMBL/GenBank/DDBJ whole genome shotgun (WGS) entry which is preliminary data.</text>
</comment>
<evidence type="ECO:0000313" key="7">
    <source>
        <dbReference type="EMBL" id="MCQ8835583.1"/>
    </source>
</evidence>
<feature type="domain" description="Peptidase S33 tripeptidyl aminopeptidase-like C-terminal" evidence="6">
    <location>
        <begin position="401"/>
        <end position="502"/>
    </location>
</feature>
<comment type="similarity">
    <text evidence="1">Belongs to the peptidase S33 family.</text>
</comment>
<keyword evidence="2 4" id="KW-0732">Signal</keyword>
<name>A0A9X2M5T5_STRMQ</name>
<dbReference type="Proteomes" id="UP001142400">
    <property type="component" value="Unassembled WGS sequence"/>
</dbReference>
<dbReference type="EMBL" id="JANIIC010000084">
    <property type="protein sequence ID" value="MCQ8835583.1"/>
    <property type="molecule type" value="Genomic_DNA"/>
</dbReference>
<dbReference type="PANTHER" id="PTHR43248:SF29">
    <property type="entry name" value="TRIPEPTIDYL AMINOPEPTIDASE"/>
    <property type="match status" value="1"/>
</dbReference>
<proteinExistence type="inferred from homology"/>
<dbReference type="AlphaFoldDB" id="A0A9X2M5T5"/>
<dbReference type="InterPro" id="IPR051601">
    <property type="entry name" value="Serine_prot/Carboxylest_S33"/>
</dbReference>
<evidence type="ECO:0000256" key="2">
    <source>
        <dbReference type="ARBA" id="ARBA00022729"/>
    </source>
</evidence>
<feature type="chain" id="PRO_5040742952" evidence="4">
    <location>
        <begin position="18"/>
        <end position="527"/>
    </location>
</feature>
<organism evidence="7 8">
    <name type="scientific">Streptomyces malaysiensis subsp. samsunensis</name>
    <dbReference type="NCBI Taxonomy" id="459658"/>
    <lineage>
        <taxon>Bacteria</taxon>
        <taxon>Bacillati</taxon>
        <taxon>Actinomycetota</taxon>
        <taxon>Actinomycetes</taxon>
        <taxon>Kitasatosporales</taxon>
        <taxon>Streptomycetaceae</taxon>
        <taxon>Streptomyces</taxon>
        <taxon>Streptomyces violaceusniger group</taxon>
    </lineage>
</organism>
<feature type="signal peptide" evidence="4">
    <location>
        <begin position="1"/>
        <end position="17"/>
    </location>
</feature>
<dbReference type="PANTHER" id="PTHR43248">
    <property type="entry name" value="2-SUCCINYL-6-HYDROXY-2,4-CYCLOHEXADIENE-1-CARBOXYLATE SYNTHASE"/>
    <property type="match status" value="1"/>
</dbReference>
<dbReference type="InterPro" id="IPR029058">
    <property type="entry name" value="AB_hydrolase_fold"/>
</dbReference>
<protein>
    <submittedName>
        <fullName evidence="7">Alpha/beta hydrolase</fullName>
    </submittedName>
</protein>
<keyword evidence="8" id="KW-1185">Reference proteome</keyword>
<sequence>MALSVAALLGLTGTTAAAPRSSSAPVPKIDWQSCGELKLADFQCATVEVPTDYDNPDGETTTIALTRLPATNPERRIGSLFTNPGGPGYSGVEFVQAAGKTAYQPSVREHFDIIGFDPRGVGASDPVTCFANAEEEAAALARMPQFPVTSAEEKRFTRDMLAFARSCMKRSGDRIVHASSANVARDMDLLRAAVGDKKLTFAGYSYGTFLGATYAKLFPHNVRALVLDGTLEPESYSGYNGDPRPVVARIGSGPAASRTYGEFLRLCKAAGPDQCALAGLGDPRTVMEHTLERLKSEPVTIDPPDGPPVKITYSDAVVQLFLGLYFPSGWPALAETFATLATPSHTRKEATAVSKYLSTLRRSEDYPSDGAALGPMCVDTLNTFRPRDLPALAAAEDAKAPHFGRLRAWGGLPCAVIGNEDDDAHLGDWEQTVDKPVLVIGSRFDPATPYEATRPFADKFPNARVATLEGWAHGGSFLQGKCMDSLVTRYLVELKATDGASCKPDVLPFTKQAAERFPEHALLAPAP</sequence>
<evidence type="ECO:0000259" key="5">
    <source>
        <dbReference type="Pfam" id="PF00561"/>
    </source>
</evidence>
<dbReference type="Pfam" id="PF00561">
    <property type="entry name" value="Abhydrolase_1"/>
    <property type="match status" value="1"/>
</dbReference>
<dbReference type="SUPFAM" id="SSF53474">
    <property type="entry name" value="alpha/beta-Hydrolases"/>
    <property type="match status" value="1"/>
</dbReference>
<evidence type="ECO:0000256" key="3">
    <source>
        <dbReference type="ARBA" id="ARBA00022801"/>
    </source>
</evidence>
<gene>
    <name evidence="7" type="ORF">NQU54_42885</name>
</gene>
<evidence type="ECO:0000256" key="4">
    <source>
        <dbReference type="SAM" id="SignalP"/>
    </source>
</evidence>
<reference evidence="7" key="1">
    <citation type="submission" date="2022-06" db="EMBL/GenBank/DDBJ databases">
        <title>WGS of actinobacteria.</title>
        <authorList>
            <person name="Thawai C."/>
        </authorList>
    </citation>
    <scope>NUCLEOTIDE SEQUENCE</scope>
    <source>
        <strain evidence="7">DSM 42010</strain>
    </source>
</reference>
<dbReference type="InterPro" id="IPR013595">
    <property type="entry name" value="Pept_S33_TAP-like_C"/>
</dbReference>
<accession>A0A9X2M5T5</accession>
<dbReference type="GO" id="GO:0016787">
    <property type="term" value="F:hydrolase activity"/>
    <property type="evidence" value="ECO:0007669"/>
    <property type="project" value="UniProtKB-KW"/>
</dbReference>
<dbReference type="Gene3D" id="3.40.50.1820">
    <property type="entry name" value="alpha/beta hydrolase"/>
    <property type="match status" value="1"/>
</dbReference>
<dbReference type="RefSeq" id="WP_257635723.1">
    <property type="nucleotide sequence ID" value="NZ_JANIIC010000084.1"/>
</dbReference>
<evidence type="ECO:0000313" key="8">
    <source>
        <dbReference type="Proteomes" id="UP001142400"/>
    </source>
</evidence>
<dbReference type="InterPro" id="IPR000073">
    <property type="entry name" value="AB_hydrolase_1"/>
</dbReference>
<evidence type="ECO:0000259" key="6">
    <source>
        <dbReference type="Pfam" id="PF08386"/>
    </source>
</evidence>
<feature type="domain" description="AB hydrolase-1" evidence="5">
    <location>
        <begin position="84"/>
        <end position="232"/>
    </location>
</feature>
<dbReference type="Pfam" id="PF08386">
    <property type="entry name" value="Abhydrolase_4"/>
    <property type="match status" value="1"/>
</dbReference>
<evidence type="ECO:0000256" key="1">
    <source>
        <dbReference type="ARBA" id="ARBA00010088"/>
    </source>
</evidence>